<keyword evidence="3" id="KW-1185">Reference proteome</keyword>
<dbReference type="AlphaFoldDB" id="A0A3P4B6E0"/>
<dbReference type="InterPro" id="IPR037401">
    <property type="entry name" value="SnoaL-like"/>
</dbReference>
<sequence>MSTEAQGSLAMACMDVIHRFYRSLDAGDYETLAAQMLPDGVWERQGKVLKGRTALLEALSQRGEGVITTHLVQNLVVDRQDERTAAASMYVVVLRHEGGAAAGAPVPTPPIRAVQLVRDTLALTSDGWRIAHKSGKAVFRSAH</sequence>
<protein>
    <recommendedName>
        <fullName evidence="1">SnoaL-like domain-containing protein</fullName>
    </recommendedName>
</protein>
<name>A0A3P4B6E0_9BURK</name>
<dbReference type="SUPFAM" id="SSF54427">
    <property type="entry name" value="NTF2-like"/>
    <property type="match status" value="1"/>
</dbReference>
<gene>
    <name evidence="2" type="ORF">PIGHUM_03576</name>
</gene>
<dbReference type="RefSeq" id="WP_124081089.1">
    <property type="nucleotide sequence ID" value="NZ_UWPJ01000027.1"/>
</dbReference>
<dbReference type="InterPro" id="IPR032710">
    <property type="entry name" value="NTF2-like_dom_sf"/>
</dbReference>
<dbReference type="Gene3D" id="3.10.450.50">
    <property type="match status" value="1"/>
</dbReference>
<evidence type="ECO:0000313" key="3">
    <source>
        <dbReference type="Proteomes" id="UP000277294"/>
    </source>
</evidence>
<dbReference type="OrthoDB" id="8964892at2"/>
<proteinExistence type="predicted"/>
<reference evidence="2 3" key="1">
    <citation type="submission" date="2018-10" db="EMBL/GenBank/DDBJ databases">
        <authorList>
            <person name="Criscuolo A."/>
        </authorList>
    </citation>
    <scope>NUCLEOTIDE SEQUENCE [LARGE SCALE GENOMIC DNA]</scope>
    <source>
        <strain evidence="2">DnA1</strain>
    </source>
</reference>
<dbReference type="Pfam" id="PF13577">
    <property type="entry name" value="SnoaL_4"/>
    <property type="match status" value="1"/>
</dbReference>
<evidence type="ECO:0000259" key="1">
    <source>
        <dbReference type="Pfam" id="PF13577"/>
    </source>
</evidence>
<dbReference type="CDD" id="cd00531">
    <property type="entry name" value="NTF2_like"/>
    <property type="match status" value="1"/>
</dbReference>
<evidence type="ECO:0000313" key="2">
    <source>
        <dbReference type="EMBL" id="VCU71491.1"/>
    </source>
</evidence>
<accession>A0A3P4B6E0</accession>
<organism evidence="2 3">
    <name type="scientific">Pigmentiphaga humi</name>
    <dbReference type="NCBI Taxonomy" id="2478468"/>
    <lineage>
        <taxon>Bacteria</taxon>
        <taxon>Pseudomonadati</taxon>
        <taxon>Pseudomonadota</taxon>
        <taxon>Betaproteobacteria</taxon>
        <taxon>Burkholderiales</taxon>
        <taxon>Alcaligenaceae</taxon>
        <taxon>Pigmentiphaga</taxon>
    </lineage>
</organism>
<dbReference type="Proteomes" id="UP000277294">
    <property type="component" value="Unassembled WGS sequence"/>
</dbReference>
<feature type="domain" description="SnoaL-like" evidence="1">
    <location>
        <begin position="12"/>
        <end position="132"/>
    </location>
</feature>
<dbReference type="EMBL" id="UWPJ01000027">
    <property type="protein sequence ID" value="VCU71491.1"/>
    <property type="molecule type" value="Genomic_DNA"/>
</dbReference>